<accession>A0A4Y2A5S2</accession>
<dbReference type="Proteomes" id="UP000499080">
    <property type="component" value="Unassembled WGS sequence"/>
</dbReference>
<gene>
    <name evidence="1" type="ORF">AVEN_235278_1</name>
</gene>
<protein>
    <submittedName>
        <fullName evidence="1">Uncharacterized protein</fullName>
    </submittedName>
</protein>
<dbReference type="EMBL" id="BGPR01000005">
    <property type="protein sequence ID" value="GBL74284.1"/>
    <property type="molecule type" value="Genomic_DNA"/>
</dbReference>
<evidence type="ECO:0000313" key="1">
    <source>
        <dbReference type="EMBL" id="GBL74284.1"/>
    </source>
</evidence>
<dbReference type="AlphaFoldDB" id="A0A4Y2A5S2"/>
<name>A0A4Y2A5S2_ARAVE</name>
<sequence>MQRPTPGLLAKLFKIDFQPSISDRGNLLFQNSVERKTVKRVVFNLCTVEESLSAHANLGSAISIERAVDLERNVSLCLIYTTARYAVTHRSLLTIKYINAT</sequence>
<reference evidence="1 2" key="1">
    <citation type="journal article" date="2019" name="Sci. Rep.">
        <title>Orb-weaving spider Araneus ventricosus genome elucidates the spidroin gene catalogue.</title>
        <authorList>
            <person name="Kono N."/>
            <person name="Nakamura H."/>
            <person name="Ohtoshi R."/>
            <person name="Moran D.A.P."/>
            <person name="Shinohara A."/>
            <person name="Yoshida Y."/>
            <person name="Fujiwara M."/>
            <person name="Mori M."/>
            <person name="Tomita M."/>
            <person name="Arakawa K."/>
        </authorList>
    </citation>
    <scope>NUCLEOTIDE SEQUENCE [LARGE SCALE GENOMIC DNA]</scope>
</reference>
<organism evidence="1 2">
    <name type="scientific">Araneus ventricosus</name>
    <name type="common">Orbweaver spider</name>
    <name type="synonym">Epeira ventricosa</name>
    <dbReference type="NCBI Taxonomy" id="182803"/>
    <lineage>
        <taxon>Eukaryota</taxon>
        <taxon>Metazoa</taxon>
        <taxon>Ecdysozoa</taxon>
        <taxon>Arthropoda</taxon>
        <taxon>Chelicerata</taxon>
        <taxon>Arachnida</taxon>
        <taxon>Araneae</taxon>
        <taxon>Araneomorphae</taxon>
        <taxon>Entelegynae</taxon>
        <taxon>Araneoidea</taxon>
        <taxon>Araneidae</taxon>
        <taxon>Araneus</taxon>
    </lineage>
</organism>
<evidence type="ECO:0000313" key="2">
    <source>
        <dbReference type="Proteomes" id="UP000499080"/>
    </source>
</evidence>
<keyword evidence="2" id="KW-1185">Reference proteome</keyword>
<proteinExistence type="predicted"/>
<comment type="caution">
    <text evidence="1">The sequence shown here is derived from an EMBL/GenBank/DDBJ whole genome shotgun (WGS) entry which is preliminary data.</text>
</comment>